<comment type="catalytic activity">
    <reaction evidence="7 8">
        <text>L-histidinol phosphate + H2O = L-histidinol + phosphate</text>
        <dbReference type="Rhea" id="RHEA:14465"/>
        <dbReference type="ChEBI" id="CHEBI:15377"/>
        <dbReference type="ChEBI" id="CHEBI:43474"/>
        <dbReference type="ChEBI" id="CHEBI:57699"/>
        <dbReference type="ChEBI" id="CHEBI:57980"/>
        <dbReference type="EC" id="3.1.3.15"/>
    </reaction>
</comment>
<evidence type="ECO:0000313" key="11">
    <source>
        <dbReference type="Proteomes" id="UP000199444"/>
    </source>
</evidence>
<evidence type="ECO:0000256" key="2">
    <source>
        <dbReference type="ARBA" id="ARBA00009152"/>
    </source>
</evidence>
<dbReference type="InterPro" id="IPR010140">
    <property type="entry name" value="Histidinol_P_phosphatase_HisJ"/>
</dbReference>
<dbReference type="Pfam" id="PF02811">
    <property type="entry name" value="PHP"/>
    <property type="match status" value="1"/>
</dbReference>
<comment type="pathway">
    <text evidence="1 8">Amino-acid biosynthesis; L-histidine biosynthesis; L-histidine from 5-phospho-alpha-D-ribose 1-diphosphate: step 8/9.</text>
</comment>
<dbReference type="GO" id="GO:0004401">
    <property type="term" value="F:histidinol-phosphatase activity"/>
    <property type="evidence" value="ECO:0007669"/>
    <property type="project" value="UniProtKB-UniRule"/>
</dbReference>
<proteinExistence type="inferred from homology"/>
<evidence type="ECO:0000256" key="3">
    <source>
        <dbReference type="ARBA" id="ARBA00013085"/>
    </source>
</evidence>
<reference evidence="10 11" key="1">
    <citation type="submission" date="2016-10" db="EMBL/GenBank/DDBJ databases">
        <authorList>
            <person name="de Groot N.N."/>
        </authorList>
    </citation>
    <scope>NUCLEOTIDE SEQUENCE [LARGE SCALE GENOMIC DNA]</scope>
    <source>
        <strain evidence="10 11">CGMCC 1.10449</strain>
    </source>
</reference>
<feature type="domain" description="Polymerase/histidinol phosphatase N-terminal" evidence="9">
    <location>
        <begin position="2"/>
        <end position="84"/>
    </location>
</feature>
<organism evidence="10 11">
    <name type="scientific">Virgibacillus salinus</name>
    <dbReference type="NCBI Taxonomy" id="553311"/>
    <lineage>
        <taxon>Bacteria</taxon>
        <taxon>Bacillati</taxon>
        <taxon>Bacillota</taxon>
        <taxon>Bacilli</taxon>
        <taxon>Bacillales</taxon>
        <taxon>Bacillaceae</taxon>
        <taxon>Virgibacillus</taxon>
    </lineage>
</organism>
<evidence type="ECO:0000256" key="8">
    <source>
        <dbReference type="RuleBase" id="RU366003"/>
    </source>
</evidence>
<evidence type="ECO:0000256" key="7">
    <source>
        <dbReference type="ARBA" id="ARBA00049158"/>
    </source>
</evidence>
<dbReference type="NCBIfam" id="TIGR01856">
    <property type="entry name" value="hisJ_fam"/>
    <property type="match status" value="1"/>
</dbReference>
<dbReference type="RefSeq" id="WP_092494153.1">
    <property type="nucleotide sequence ID" value="NZ_FNKD01000004.1"/>
</dbReference>
<dbReference type="AlphaFoldDB" id="A0A1H1FUT1"/>
<dbReference type="STRING" id="553311.SAMN05216231_3424"/>
<dbReference type="GO" id="GO:0000105">
    <property type="term" value="P:L-histidine biosynthetic process"/>
    <property type="evidence" value="ECO:0007669"/>
    <property type="project" value="UniProtKB-UniRule"/>
</dbReference>
<dbReference type="PANTHER" id="PTHR21039">
    <property type="entry name" value="HISTIDINOL PHOSPHATASE-RELATED"/>
    <property type="match status" value="1"/>
</dbReference>
<evidence type="ECO:0000313" key="10">
    <source>
        <dbReference type="EMBL" id="SDR04610.1"/>
    </source>
</evidence>
<dbReference type="SUPFAM" id="SSF89550">
    <property type="entry name" value="PHP domain-like"/>
    <property type="match status" value="1"/>
</dbReference>
<dbReference type="Proteomes" id="UP000199444">
    <property type="component" value="Unassembled WGS sequence"/>
</dbReference>
<evidence type="ECO:0000259" key="9">
    <source>
        <dbReference type="SMART" id="SM00481"/>
    </source>
</evidence>
<dbReference type="InterPro" id="IPR004013">
    <property type="entry name" value="PHP_dom"/>
</dbReference>
<keyword evidence="4 8" id="KW-0028">Amino-acid biosynthesis</keyword>
<name>A0A1H1FUT1_9BACI</name>
<evidence type="ECO:0000256" key="5">
    <source>
        <dbReference type="ARBA" id="ARBA00022801"/>
    </source>
</evidence>
<dbReference type="SMART" id="SM00481">
    <property type="entry name" value="POLIIIAc"/>
    <property type="match status" value="1"/>
</dbReference>
<dbReference type="InterPro" id="IPR003141">
    <property type="entry name" value="Pol/His_phosphatase_N"/>
</dbReference>
<dbReference type="EC" id="3.1.3.15" evidence="3 8"/>
<dbReference type="EMBL" id="FNKD01000004">
    <property type="protein sequence ID" value="SDR04610.1"/>
    <property type="molecule type" value="Genomic_DNA"/>
</dbReference>
<gene>
    <name evidence="10" type="ORF">SAMN05216231_3424</name>
</gene>
<protein>
    <recommendedName>
        <fullName evidence="3 8">Histidinol-phosphatase</fullName>
        <shortName evidence="8">HolPase</shortName>
        <ecNumber evidence="3 8">3.1.3.15</ecNumber>
    </recommendedName>
</protein>
<keyword evidence="6 8" id="KW-0368">Histidine biosynthesis</keyword>
<dbReference type="UniPathway" id="UPA00031">
    <property type="reaction ID" value="UER00013"/>
</dbReference>
<comment type="similarity">
    <text evidence="2 8">Belongs to the PHP hydrolase family. HisK subfamily.</text>
</comment>
<dbReference type="Gene3D" id="3.20.20.140">
    <property type="entry name" value="Metal-dependent hydrolases"/>
    <property type="match status" value="1"/>
</dbReference>
<accession>A0A1H1FUT1</accession>
<keyword evidence="5 8" id="KW-0378">Hydrolase</keyword>
<sequence>MFDYHVHSDFSADSTTPMEKTIEKAIELGLEEVCFTDHIDYDYPDESIVFVFDLERYDEKIKELKAVYADSISIKKGVEIGIQPHLVKRYNDLLDDKVFDFIICSMHTSEQKDLHSGRFFNNRSVDQSYLAYYEELLYCVKNFKQYNVLGHIDLVKRYAKQNSTNDFHDILRQIFKEIIPEGKGIELNTSGIRYGLKNGMPSSDILRLYRECGGEILTLGSDSHVETTLAYDFKESLDMLKGHGFNYIATFNNGVPVFHNITKL</sequence>
<keyword evidence="11" id="KW-1185">Reference proteome</keyword>
<dbReference type="GO" id="GO:0005737">
    <property type="term" value="C:cytoplasm"/>
    <property type="evidence" value="ECO:0007669"/>
    <property type="project" value="TreeGrafter"/>
</dbReference>
<evidence type="ECO:0000256" key="6">
    <source>
        <dbReference type="ARBA" id="ARBA00023102"/>
    </source>
</evidence>
<dbReference type="InterPro" id="IPR016195">
    <property type="entry name" value="Pol/histidinol_Pase-like"/>
</dbReference>
<dbReference type="PANTHER" id="PTHR21039:SF0">
    <property type="entry name" value="HISTIDINOL-PHOSPHATASE"/>
    <property type="match status" value="1"/>
</dbReference>
<evidence type="ECO:0000256" key="1">
    <source>
        <dbReference type="ARBA" id="ARBA00004970"/>
    </source>
</evidence>
<evidence type="ECO:0000256" key="4">
    <source>
        <dbReference type="ARBA" id="ARBA00022605"/>
    </source>
</evidence>